<dbReference type="AlphaFoldDB" id="A0AAV3RSB0"/>
<sequence length="71" mass="8086">MKQYLWKGTIAGKYIPKISWKQATLRKEEGGLGIKDITRNIACMAKHVMRPALVGQLLTCFGVWPGHLMDW</sequence>
<accession>A0AAV3RSB0</accession>
<reference evidence="1 2" key="1">
    <citation type="submission" date="2024-01" db="EMBL/GenBank/DDBJ databases">
        <title>The complete chloroplast genome sequence of Lithospermum erythrorhizon: insights into the phylogenetic relationship among Boraginaceae species and the maternal lineages of purple gromwells.</title>
        <authorList>
            <person name="Okada T."/>
            <person name="Watanabe K."/>
        </authorList>
    </citation>
    <scope>NUCLEOTIDE SEQUENCE [LARGE SCALE GENOMIC DNA]</scope>
</reference>
<comment type="caution">
    <text evidence="1">The sequence shown here is derived from an EMBL/GenBank/DDBJ whole genome shotgun (WGS) entry which is preliminary data.</text>
</comment>
<organism evidence="1 2">
    <name type="scientific">Lithospermum erythrorhizon</name>
    <name type="common">Purple gromwell</name>
    <name type="synonym">Lithospermum officinale var. erythrorhizon</name>
    <dbReference type="NCBI Taxonomy" id="34254"/>
    <lineage>
        <taxon>Eukaryota</taxon>
        <taxon>Viridiplantae</taxon>
        <taxon>Streptophyta</taxon>
        <taxon>Embryophyta</taxon>
        <taxon>Tracheophyta</taxon>
        <taxon>Spermatophyta</taxon>
        <taxon>Magnoliopsida</taxon>
        <taxon>eudicotyledons</taxon>
        <taxon>Gunneridae</taxon>
        <taxon>Pentapetalae</taxon>
        <taxon>asterids</taxon>
        <taxon>lamiids</taxon>
        <taxon>Boraginales</taxon>
        <taxon>Boraginaceae</taxon>
        <taxon>Boraginoideae</taxon>
        <taxon>Lithospermeae</taxon>
        <taxon>Lithospermum</taxon>
    </lineage>
</organism>
<gene>
    <name evidence="1" type="ORF">LIER_31277</name>
</gene>
<name>A0AAV3RSB0_LITER</name>
<dbReference type="Proteomes" id="UP001454036">
    <property type="component" value="Unassembled WGS sequence"/>
</dbReference>
<evidence type="ECO:0000313" key="2">
    <source>
        <dbReference type="Proteomes" id="UP001454036"/>
    </source>
</evidence>
<dbReference type="EMBL" id="BAABME010011555">
    <property type="protein sequence ID" value="GAA0183953.1"/>
    <property type="molecule type" value="Genomic_DNA"/>
</dbReference>
<proteinExistence type="predicted"/>
<keyword evidence="2" id="KW-1185">Reference proteome</keyword>
<evidence type="ECO:0000313" key="1">
    <source>
        <dbReference type="EMBL" id="GAA0183953.1"/>
    </source>
</evidence>
<protein>
    <submittedName>
        <fullName evidence="1">Uncharacterized protein</fullName>
    </submittedName>
</protein>